<name>A0A160V6P5_9ZZZZ</name>
<dbReference type="SUPFAM" id="SSF103473">
    <property type="entry name" value="MFS general substrate transporter"/>
    <property type="match status" value="1"/>
</dbReference>
<gene>
    <name evidence="3" type="ORF">MGWOODY_Clf2902</name>
</gene>
<keyword evidence="1" id="KW-0472">Membrane</keyword>
<keyword evidence="1" id="KW-0812">Transmembrane</keyword>
<feature type="transmembrane region" description="Helical" evidence="1">
    <location>
        <begin position="54"/>
        <end position="77"/>
    </location>
</feature>
<evidence type="ECO:0000256" key="1">
    <source>
        <dbReference type="SAM" id="Phobius"/>
    </source>
</evidence>
<feature type="transmembrane region" description="Helical" evidence="1">
    <location>
        <begin position="396"/>
        <end position="415"/>
    </location>
</feature>
<feature type="transmembrane region" description="Helical" evidence="1">
    <location>
        <begin position="175"/>
        <end position="197"/>
    </location>
</feature>
<dbReference type="Gene3D" id="1.20.1250.20">
    <property type="entry name" value="MFS general substrate transporter like domains"/>
    <property type="match status" value="2"/>
</dbReference>
<reference evidence="3" key="1">
    <citation type="submission" date="2015-10" db="EMBL/GenBank/DDBJ databases">
        <authorList>
            <person name="Gilbert D.G."/>
        </authorList>
    </citation>
    <scope>NUCLEOTIDE SEQUENCE</scope>
</reference>
<dbReference type="Pfam" id="PF07690">
    <property type="entry name" value="MFS_1"/>
    <property type="match status" value="2"/>
</dbReference>
<dbReference type="InterPro" id="IPR020846">
    <property type="entry name" value="MFS_dom"/>
</dbReference>
<dbReference type="PANTHER" id="PTHR11360">
    <property type="entry name" value="MONOCARBOXYLATE TRANSPORTER"/>
    <property type="match status" value="1"/>
</dbReference>
<dbReference type="AlphaFoldDB" id="A0A160V6P5"/>
<evidence type="ECO:0000313" key="3">
    <source>
        <dbReference type="EMBL" id="CUV01454.1"/>
    </source>
</evidence>
<evidence type="ECO:0000259" key="2">
    <source>
        <dbReference type="PROSITE" id="PS50850"/>
    </source>
</evidence>
<feature type="transmembrane region" description="Helical" evidence="1">
    <location>
        <begin position="366"/>
        <end position="390"/>
    </location>
</feature>
<dbReference type="InterPro" id="IPR036259">
    <property type="entry name" value="MFS_trans_sf"/>
</dbReference>
<feature type="transmembrane region" description="Helical" evidence="1">
    <location>
        <begin position="244"/>
        <end position="267"/>
    </location>
</feature>
<feature type="transmembrane region" description="Helical" evidence="1">
    <location>
        <begin position="89"/>
        <end position="108"/>
    </location>
</feature>
<feature type="domain" description="Major facilitator superfamily (MFS) profile" evidence="2">
    <location>
        <begin position="13"/>
        <end position="421"/>
    </location>
</feature>
<keyword evidence="1" id="KW-1133">Transmembrane helix</keyword>
<feature type="transmembrane region" description="Helical" evidence="1">
    <location>
        <begin position="21"/>
        <end position="48"/>
    </location>
</feature>
<dbReference type="PANTHER" id="PTHR11360:SF284">
    <property type="entry name" value="EG:103B4.3 PROTEIN-RELATED"/>
    <property type="match status" value="1"/>
</dbReference>
<feature type="transmembrane region" description="Helical" evidence="1">
    <location>
        <begin position="333"/>
        <end position="354"/>
    </location>
</feature>
<feature type="transmembrane region" description="Helical" evidence="1">
    <location>
        <begin position="114"/>
        <end position="132"/>
    </location>
</feature>
<proteinExistence type="predicted"/>
<sequence length="443" mass="47618">MAEPNLASRTVSNVLHAHYGWYIVAMGTTLQLTTNFVSQAFAILVVVMRDNFGWSLTAIVLAYALRNIIGALLSPYAGSLGDRFGAKRVMLIGAGFFAGGLILLSTITELWQLFIYYSIVLGIAQAMFRVNIPTTVAAWFKKKLGVAVGIQQSAGGMGASVLAPGLTILLTQTDWQTAFVLIGIGGGALVFALLFFFDGEPADRGMVPYGADSNEKSTSNQFSGAVTKLRSKVFMKHAKETRAFWFLPLVHHLGCVGHSIVMVHGVFYATTKGVSLEAAAFIISIYSFSSVASRLIVPILADRWGAKGVMACFYFIQGAAVVMLFWTTEPWQFYIFSVVFGVGFGGEMSAFLVVNRQYFGMGPVRTVFGIQSMGAGLGMALGGLVGSVIYDTLGSYNIAWVVSLTASMGGMVAILTMESTKRVLIPDWEQSLPQEAQTPAPAD</sequence>
<dbReference type="GO" id="GO:0022857">
    <property type="term" value="F:transmembrane transporter activity"/>
    <property type="evidence" value="ECO:0007669"/>
    <property type="project" value="InterPro"/>
</dbReference>
<organism evidence="3">
    <name type="scientific">hydrothermal vent metagenome</name>
    <dbReference type="NCBI Taxonomy" id="652676"/>
    <lineage>
        <taxon>unclassified sequences</taxon>
        <taxon>metagenomes</taxon>
        <taxon>ecological metagenomes</taxon>
    </lineage>
</organism>
<dbReference type="EMBL" id="FAXA01000076">
    <property type="protein sequence ID" value="CUV01454.1"/>
    <property type="molecule type" value="Genomic_DNA"/>
</dbReference>
<feature type="transmembrane region" description="Helical" evidence="1">
    <location>
        <begin position="309"/>
        <end position="327"/>
    </location>
</feature>
<dbReference type="PROSITE" id="PS50850">
    <property type="entry name" value="MFS"/>
    <property type="match status" value="1"/>
</dbReference>
<protein>
    <submittedName>
        <fullName evidence="3">Membrane protein</fullName>
    </submittedName>
</protein>
<feature type="transmembrane region" description="Helical" evidence="1">
    <location>
        <begin position="279"/>
        <end position="297"/>
    </location>
</feature>
<dbReference type="InterPro" id="IPR050327">
    <property type="entry name" value="Proton-linked_MCT"/>
</dbReference>
<accession>A0A160V6P5</accession>
<dbReference type="InterPro" id="IPR011701">
    <property type="entry name" value="MFS"/>
</dbReference>